<name>A0A8J2J8A0_9HEXA</name>
<sequence>PASTANAAAVVEEQAAVKQETGAAEKQLDPKNDPKLKMNVAVVLNKLRIITQ</sequence>
<dbReference type="AlphaFoldDB" id="A0A8J2J8A0"/>
<feature type="region of interest" description="Disordered" evidence="1">
    <location>
        <begin position="1"/>
        <end position="32"/>
    </location>
</feature>
<dbReference type="Proteomes" id="UP000708208">
    <property type="component" value="Unassembled WGS sequence"/>
</dbReference>
<feature type="non-terminal residue" evidence="2">
    <location>
        <position position="1"/>
    </location>
</feature>
<protein>
    <submittedName>
        <fullName evidence="2">Uncharacterized protein</fullName>
    </submittedName>
</protein>
<keyword evidence="3" id="KW-1185">Reference proteome</keyword>
<evidence type="ECO:0000313" key="3">
    <source>
        <dbReference type="Proteomes" id="UP000708208"/>
    </source>
</evidence>
<dbReference type="EMBL" id="CAJVCH010013875">
    <property type="protein sequence ID" value="CAG7676620.1"/>
    <property type="molecule type" value="Genomic_DNA"/>
</dbReference>
<feature type="compositionally biased region" description="Low complexity" evidence="1">
    <location>
        <begin position="1"/>
        <end position="20"/>
    </location>
</feature>
<proteinExistence type="predicted"/>
<gene>
    <name evidence="2" type="ORF">AFUS01_LOCUS2428</name>
</gene>
<organism evidence="2 3">
    <name type="scientific">Allacma fusca</name>
    <dbReference type="NCBI Taxonomy" id="39272"/>
    <lineage>
        <taxon>Eukaryota</taxon>
        <taxon>Metazoa</taxon>
        <taxon>Ecdysozoa</taxon>
        <taxon>Arthropoda</taxon>
        <taxon>Hexapoda</taxon>
        <taxon>Collembola</taxon>
        <taxon>Symphypleona</taxon>
        <taxon>Sminthuridae</taxon>
        <taxon>Allacma</taxon>
    </lineage>
</organism>
<reference evidence="2" key="1">
    <citation type="submission" date="2021-06" db="EMBL/GenBank/DDBJ databases">
        <authorList>
            <person name="Hodson N. C."/>
            <person name="Mongue J. A."/>
            <person name="Jaron S. K."/>
        </authorList>
    </citation>
    <scope>NUCLEOTIDE SEQUENCE</scope>
</reference>
<accession>A0A8J2J8A0</accession>
<evidence type="ECO:0000256" key="1">
    <source>
        <dbReference type="SAM" id="MobiDB-lite"/>
    </source>
</evidence>
<evidence type="ECO:0000313" key="2">
    <source>
        <dbReference type="EMBL" id="CAG7676620.1"/>
    </source>
</evidence>
<comment type="caution">
    <text evidence="2">The sequence shown here is derived from an EMBL/GenBank/DDBJ whole genome shotgun (WGS) entry which is preliminary data.</text>
</comment>